<reference evidence="3 4" key="1">
    <citation type="submission" date="2007-03" db="EMBL/GenBank/DDBJ databases">
        <authorList>
            <person name="Stal L."/>
            <person name="Ferriera S."/>
            <person name="Johnson J."/>
            <person name="Kravitz S."/>
            <person name="Beeson K."/>
            <person name="Sutton G."/>
            <person name="Rogers Y.-H."/>
            <person name="Friedman R."/>
            <person name="Frazier M."/>
            <person name="Venter J.C."/>
        </authorList>
    </citation>
    <scope>NUCLEOTIDE SEQUENCE [LARGE SCALE GENOMIC DNA]</scope>
    <source>
        <strain evidence="3 4">CCY0110</strain>
    </source>
</reference>
<dbReference type="EMBL" id="AAXW01000024">
    <property type="protein sequence ID" value="EAZ90486.1"/>
    <property type="molecule type" value="Genomic_DNA"/>
</dbReference>
<organism evidence="3 4">
    <name type="scientific">Crocosphaera chwakensis CCY0110</name>
    <dbReference type="NCBI Taxonomy" id="391612"/>
    <lineage>
        <taxon>Bacteria</taxon>
        <taxon>Bacillati</taxon>
        <taxon>Cyanobacteriota</taxon>
        <taxon>Cyanophyceae</taxon>
        <taxon>Oscillatoriophycideae</taxon>
        <taxon>Chroococcales</taxon>
        <taxon>Aphanothecaceae</taxon>
        <taxon>Crocosphaera</taxon>
        <taxon>Crocosphaera chwakensis</taxon>
    </lineage>
</organism>
<dbReference type="Pfam" id="PF06485">
    <property type="entry name" value="Tab2-like_N"/>
    <property type="match status" value="1"/>
</dbReference>
<keyword evidence="4" id="KW-1185">Reference proteome</keyword>
<comment type="caution">
    <text evidence="3">The sequence shown here is derived from an EMBL/GenBank/DDBJ whole genome shotgun (WGS) entry which is preliminary data.</text>
</comment>
<dbReference type="Proteomes" id="UP000003781">
    <property type="component" value="Unassembled WGS sequence"/>
</dbReference>
<dbReference type="PANTHER" id="PTHR34556:SF2">
    <property type="entry name" value="PROTEIN TAB2 HOMOLOG, CHLOROPLASTIC"/>
    <property type="match status" value="1"/>
</dbReference>
<feature type="domain" description="RNA-binding protein Tab2/Atab2 C-terminal" evidence="2">
    <location>
        <begin position="107"/>
        <end position="266"/>
    </location>
</feature>
<dbReference type="GO" id="GO:0003723">
    <property type="term" value="F:RNA binding"/>
    <property type="evidence" value="ECO:0007669"/>
    <property type="project" value="InterPro"/>
</dbReference>
<sequence length="270" mass="31094">MIVWQADFYKHLSQENKQNTTWNLIICNEQKGEIVYQSSCQQSEANSSWLIGQLEPFIKEYSPDIIKVFRPQCLSLFQLVEEKLGVKIEGTRRTPQLKQILKEKYPNSIKLEQAPPQPIPESLWGDKWRFAAFKAGDFFDYFSDRPIPIKDLSEELNPINLGIASDINIPGVVIYGGRQSMYLARWFAENQPVSLNYIPTDINQSGGLILESGLVDRWILLTFEDSEMAESAQQYEQQKEESQGLHFLLIQPDDSGMTQTGIWLLKQEEI</sequence>
<dbReference type="PANTHER" id="PTHR34556">
    <property type="match status" value="1"/>
</dbReference>
<dbReference type="RefSeq" id="WP_008276418.1">
    <property type="nucleotide sequence ID" value="NZ_AAXW01000024.1"/>
</dbReference>
<evidence type="ECO:0000259" key="1">
    <source>
        <dbReference type="Pfam" id="PF06485"/>
    </source>
</evidence>
<dbReference type="Pfam" id="PF20429">
    <property type="entry name" value="Tab2-like_C"/>
    <property type="match status" value="1"/>
</dbReference>
<name>A3ISR6_9CHRO</name>
<evidence type="ECO:0000313" key="4">
    <source>
        <dbReference type="Proteomes" id="UP000003781"/>
    </source>
</evidence>
<dbReference type="OrthoDB" id="420270at2"/>
<evidence type="ECO:0008006" key="5">
    <source>
        <dbReference type="Google" id="ProtNLM"/>
    </source>
</evidence>
<dbReference type="InterPro" id="IPR009472">
    <property type="entry name" value="Tab2-like"/>
</dbReference>
<dbReference type="eggNOG" id="ENOG502Z7XK">
    <property type="taxonomic scope" value="Bacteria"/>
</dbReference>
<dbReference type="InterPro" id="IPR046761">
    <property type="entry name" value="Tab2-like_C"/>
</dbReference>
<feature type="domain" description="RNA-binding protein Tab2-like N-terminal" evidence="1">
    <location>
        <begin position="3"/>
        <end position="104"/>
    </location>
</feature>
<dbReference type="InterPro" id="IPR046760">
    <property type="entry name" value="Tab2-like_N"/>
</dbReference>
<dbReference type="AlphaFoldDB" id="A3ISR6"/>
<proteinExistence type="predicted"/>
<accession>A3ISR6</accession>
<evidence type="ECO:0000313" key="3">
    <source>
        <dbReference type="EMBL" id="EAZ90486.1"/>
    </source>
</evidence>
<protein>
    <recommendedName>
        <fullName evidence="5">DUF1092 family protein</fullName>
    </recommendedName>
</protein>
<evidence type="ECO:0000259" key="2">
    <source>
        <dbReference type="Pfam" id="PF20429"/>
    </source>
</evidence>
<gene>
    <name evidence="3" type="ORF">CY0110_26702</name>
</gene>